<reference evidence="7" key="1">
    <citation type="journal article" date="2011" name="Stand. Genomic Sci.">
        <title>Genome sequence of the filamentous, gliding Thiothrix nivea neotype strain (JP2(T)).</title>
        <authorList>
            <person name="Lapidus A."/>
            <person name="Nolan M."/>
            <person name="Lucas S."/>
            <person name="Glavina Del Rio T."/>
            <person name="Tice H."/>
            <person name="Cheng J.F."/>
            <person name="Tapia R."/>
            <person name="Han C."/>
            <person name="Goodwin L."/>
            <person name="Pitluck S."/>
            <person name="Liolios K."/>
            <person name="Pagani I."/>
            <person name="Ivanova N."/>
            <person name="Huntemann M."/>
            <person name="Mavromatis K."/>
            <person name="Mikhailova N."/>
            <person name="Pati A."/>
            <person name="Chen A."/>
            <person name="Palaniappan K."/>
            <person name="Land M."/>
            <person name="Brambilla E.M."/>
            <person name="Rohde M."/>
            <person name="Abt B."/>
            <person name="Verbarg S."/>
            <person name="Goker M."/>
            <person name="Bristow J."/>
            <person name="Eisen J.A."/>
            <person name="Markowitz V."/>
            <person name="Hugenholtz P."/>
            <person name="Kyrpides N.C."/>
            <person name="Klenk H.P."/>
            <person name="Woyke T."/>
        </authorList>
    </citation>
    <scope>NUCLEOTIDE SEQUENCE [LARGE SCALE GENOMIC DNA]</scope>
    <source>
        <strain evidence="7">ATCC 35100 / DSM 5205 / JP2</strain>
    </source>
</reference>
<dbReference type="SUPFAM" id="SSF46785">
    <property type="entry name" value="Winged helix' DNA-binding domain"/>
    <property type="match status" value="1"/>
</dbReference>
<dbReference type="InterPro" id="IPR012318">
    <property type="entry name" value="HTH_CRP"/>
</dbReference>
<dbReference type="InterPro" id="IPR000595">
    <property type="entry name" value="cNMP-bd_dom"/>
</dbReference>
<dbReference type="InterPro" id="IPR018490">
    <property type="entry name" value="cNMP-bd_dom_sf"/>
</dbReference>
<dbReference type="Gene3D" id="2.60.120.10">
    <property type="entry name" value="Jelly Rolls"/>
    <property type="match status" value="1"/>
</dbReference>
<organism evidence="6 7">
    <name type="scientific">Thiothrix nivea (strain ATCC 35100 / DSM 5205 / JP2)</name>
    <dbReference type="NCBI Taxonomy" id="870187"/>
    <lineage>
        <taxon>Bacteria</taxon>
        <taxon>Pseudomonadati</taxon>
        <taxon>Pseudomonadota</taxon>
        <taxon>Gammaproteobacteria</taxon>
        <taxon>Thiotrichales</taxon>
        <taxon>Thiotrichaceae</taxon>
        <taxon>Thiothrix</taxon>
    </lineage>
</organism>
<keyword evidence="2" id="KW-0238">DNA-binding</keyword>
<dbReference type="GO" id="GO:0003700">
    <property type="term" value="F:DNA-binding transcription factor activity"/>
    <property type="evidence" value="ECO:0007669"/>
    <property type="project" value="TreeGrafter"/>
</dbReference>
<dbReference type="RefSeq" id="WP_002708678.1">
    <property type="nucleotide sequence ID" value="NZ_JH651384.1"/>
</dbReference>
<evidence type="ECO:0000256" key="1">
    <source>
        <dbReference type="ARBA" id="ARBA00023015"/>
    </source>
</evidence>
<proteinExistence type="predicted"/>
<sequence>MEQLLRVAPPFHNLNQAELLPIANASRKMTCATGQQLFAQGDPSVHFFLVLKGSVRLYRLTSDGREKVIEIIPAGETFAESVALLDKPYPVHACTIDVVEMVLIPAVVLREQIRRNSDLAIKMLANLSRRVHRFVNDIQMLSMATAQQKVAGYFLAFMEEEGNEQCLHLPSSKAVVASRLGLQPETFSRVLGRMKEQGVIREEPTQLVVLELGRLRQLRDG</sequence>
<dbReference type="SMART" id="SM00100">
    <property type="entry name" value="cNMP"/>
    <property type="match status" value="1"/>
</dbReference>
<accession>A0A656HGY7</accession>
<keyword evidence="3" id="KW-0804">Transcription</keyword>
<dbReference type="EMBL" id="JH651384">
    <property type="protein sequence ID" value="EIJ34756.1"/>
    <property type="molecule type" value="Genomic_DNA"/>
</dbReference>
<evidence type="ECO:0000313" key="6">
    <source>
        <dbReference type="EMBL" id="EIJ34756.1"/>
    </source>
</evidence>
<dbReference type="InterPro" id="IPR050397">
    <property type="entry name" value="Env_Response_Regulators"/>
</dbReference>
<evidence type="ECO:0000256" key="3">
    <source>
        <dbReference type="ARBA" id="ARBA00023163"/>
    </source>
</evidence>
<feature type="domain" description="Cyclic nucleotide-binding" evidence="4">
    <location>
        <begin position="10"/>
        <end position="130"/>
    </location>
</feature>
<dbReference type="InterPro" id="IPR036390">
    <property type="entry name" value="WH_DNA-bd_sf"/>
</dbReference>
<feature type="domain" description="HTH crp-type" evidence="5">
    <location>
        <begin position="144"/>
        <end position="213"/>
    </location>
</feature>
<evidence type="ECO:0000259" key="4">
    <source>
        <dbReference type="PROSITE" id="PS50042"/>
    </source>
</evidence>
<evidence type="ECO:0000256" key="2">
    <source>
        <dbReference type="ARBA" id="ARBA00023125"/>
    </source>
</evidence>
<dbReference type="PANTHER" id="PTHR24567:SF74">
    <property type="entry name" value="HTH-TYPE TRANSCRIPTIONAL REGULATOR ARCR"/>
    <property type="match status" value="1"/>
</dbReference>
<evidence type="ECO:0000313" key="7">
    <source>
        <dbReference type="Proteomes" id="UP000005317"/>
    </source>
</evidence>
<keyword evidence="1" id="KW-0805">Transcription regulation</keyword>
<dbReference type="PROSITE" id="PS51063">
    <property type="entry name" value="HTH_CRP_2"/>
    <property type="match status" value="1"/>
</dbReference>
<name>A0A656HGY7_THINJ</name>
<dbReference type="CDD" id="cd00038">
    <property type="entry name" value="CAP_ED"/>
    <property type="match status" value="1"/>
</dbReference>
<dbReference type="GO" id="GO:0003677">
    <property type="term" value="F:DNA binding"/>
    <property type="evidence" value="ECO:0007669"/>
    <property type="project" value="UniProtKB-KW"/>
</dbReference>
<dbReference type="AlphaFoldDB" id="A0A656HGY7"/>
<evidence type="ECO:0000259" key="5">
    <source>
        <dbReference type="PROSITE" id="PS51063"/>
    </source>
</evidence>
<dbReference type="Proteomes" id="UP000005317">
    <property type="component" value="Unassembled WGS sequence"/>
</dbReference>
<dbReference type="SUPFAM" id="SSF51206">
    <property type="entry name" value="cAMP-binding domain-like"/>
    <property type="match status" value="1"/>
</dbReference>
<dbReference type="PROSITE" id="PS50042">
    <property type="entry name" value="CNMP_BINDING_3"/>
    <property type="match status" value="1"/>
</dbReference>
<dbReference type="Pfam" id="PF13545">
    <property type="entry name" value="HTH_Crp_2"/>
    <property type="match status" value="1"/>
</dbReference>
<dbReference type="OrthoDB" id="9777588at2"/>
<dbReference type="PRINTS" id="PR00034">
    <property type="entry name" value="HTHCRP"/>
</dbReference>
<gene>
    <name evidence="6" type="ORF">Thini_2191</name>
</gene>
<dbReference type="SMART" id="SM00419">
    <property type="entry name" value="HTH_CRP"/>
    <property type="match status" value="1"/>
</dbReference>
<dbReference type="Pfam" id="PF00027">
    <property type="entry name" value="cNMP_binding"/>
    <property type="match status" value="1"/>
</dbReference>
<protein>
    <submittedName>
        <fullName evidence="6">Transcriptional regulator, Crp/Fnr family</fullName>
    </submittedName>
</protein>
<keyword evidence="7" id="KW-1185">Reference proteome</keyword>
<dbReference type="InterPro" id="IPR036388">
    <property type="entry name" value="WH-like_DNA-bd_sf"/>
</dbReference>
<dbReference type="InterPro" id="IPR014710">
    <property type="entry name" value="RmlC-like_jellyroll"/>
</dbReference>
<dbReference type="GO" id="GO:0005829">
    <property type="term" value="C:cytosol"/>
    <property type="evidence" value="ECO:0007669"/>
    <property type="project" value="TreeGrafter"/>
</dbReference>
<dbReference type="Gene3D" id="1.10.10.10">
    <property type="entry name" value="Winged helix-like DNA-binding domain superfamily/Winged helix DNA-binding domain"/>
    <property type="match status" value="1"/>
</dbReference>
<dbReference type="PANTHER" id="PTHR24567">
    <property type="entry name" value="CRP FAMILY TRANSCRIPTIONAL REGULATORY PROTEIN"/>
    <property type="match status" value="1"/>
</dbReference>